<dbReference type="PANTHER" id="PTHR34300:SF2">
    <property type="entry name" value="QUEUOSINE PRECURSOR TRANSPORTER-RELATED"/>
    <property type="match status" value="1"/>
</dbReference>
<keyword evidence="1" id="KW-1133">Transmembrane helix</keyword>
<name>A0ABX1GAI2_9GAMM</name>
<sequence>MIDNIVNNRANKLFVLLGGFFIANALIAEFIGVKIFSLEQSLNIEPVSLSFFGVDNLAFNLTAGVLLWPFVFVLTDLINEYYGSRGVKLLSFLTAGLIIYAFAMIYTGIHLAPADFWPQSHINPALSAAEQQAITAKVSDYDYAYGLVFGQGLWIVVGSLTAFLVGQIIDVMVFQRIKHYTGERFIWLRATGSTLVSQFIDSFVVLFIAFYIGADWGLSLVLAIGIVNYLYKFTMAMALTPVLYLAHGLIERYLGHEQAAEMKLAARQGH</sequence>
<feature type="transmembrane region" description="Helical" evidence="1">
    <location>
        <begin position="186"/>
        <end position="212"/>
    </location>
</feature>
<feature type="transmembrane region" description="Helical" evidence="1">
    <location>
        <begin position="12"/>
        <end position="37"/>
    </location>
</feature>
<keyword evidence="1" id="KW-1003">Cell membrane</keyword>
<feature type="transmembrane region" description="Helical" evidence="1">
    <location>
        <begin position="57"/>
        <end position="77"/>
    </location>
</feature>
<gene>
    <name evidence="2" type="ORF">HCU74_01955</name>
</gene>
<dbReference type="PANTHER" id="PTHR34300">
    <property type="entry name" value="QUEUOSINE PRECURSOR TRANSPORTER-RELATED"/>
    <property type="match status" value="1"/>
</dbReference>
<reference evidence="2 3" key="1">
    <citation type="submission" date="2020-04" db="EMBL/GenBank/DDBJ databases">
        <authorList>
            <person name="Yoon J."/>
        </authorList>
    </citation>
    <scope>NUCLEOTIDE SEQUENCE [LARGE SCALE GENOMIC DNA]</scope>
    <source>
        <strain evidence="2 3">KMU-166</strain>
    </source>
</reference>
<dbReference type="NCBIfam" id="TIGR00697">
    <property type="entry name" value="queuosine precursor transporter"/>
    <property type="match status" value="1"/>
</dbReference>
<proteinExistence type="inferred from homology"/>
<evidence type="ECO:0000313" key="2">
    <source>
        <dbReference type="EMBL" id="NKI16174.1"/>
    </source>
</evidence>
<evidence type="ECO:0000256" key="1">
    <source>
        <dbReference type="HAMAP-Rule" id="MF_02088"/>
    </source>
</evidence>
<comment type="caution">
    <text evidence="2">The sequence shown here is derived from an EMBL/GenBank/DDBJ whole genome shotgun (WGS) entry which is preliminary data.</text>
</comment>
<feature type="transmembrane region" description="Helical" evidence="1">
    <location>
        <begin position="218"/>
        <end position="246"/>
    </location>
</feature>
<keyword evidence="1" id="KW-0812">Transmembrane</keyword>
<keyword evidence="3" id="KW-1185">Reference proteome</keyword>
<keyword evidence="1" id="KW-0997">Cell inner membrane</keyword>
<protein>
    <recommendedName>
        <fullName evidence="1">Probable queuosine precursor transporter</fullName>
        <shortName evidence="1">Q precursor transporter</shortName>
    </recommendedName>
</protein>
<keyword evidence="1" id="KW-0472">Membrane</keyword>
<comment type="subcellular location">
    <subcellularLocation>
        <location evidence="1">Cell inner membrane</location>
        <topology evidence="1">Multi-pass membrane protein</topology>
    </subcellularLocation>
</comment>
<organism evidence="2 3">
    <name type="scientific">Spongiibacter thalassae</name>
    <dbReference type="NCBI Taxonomy" id="2721624"/>
    <lineage>
        <taxon>Bacteria</taxon>
        <taxon>Pseudomonadati</taxon>
        <taxon>Pseudomonadota</taxon>
        <taxon>Gammaproteobacteria</taxon>
        <taxon>Cellvibrionales</taxon>
        <taxon>Spongiibacteraceae</taxon>
        <taxon>Spongiibacter</taxon>
    </lineage>
</organism>
<feature type="transmembrane region" description="Helical" evidence="1">
    <location>
        <begin position="89"/>
        <end position="109"/>
    </location>
</feature>
<keyword evidence="1" id="KW-0813">Transport</keyword>
<dbReference type="InterPro" id="IPR003744">
    <property type="entry name" value="YhhQ"/>
</dbReference>
<dbReference type="Pfam" id="PF02592">
    <property type="entry name" value="Vut_1"/>
    <property type="match status" value="1"/>
</dbReference>
<comment type="similarity">
    <text evidence="1">Belongs to the vitamin uptake transporter (VUT/ECF) (TC 2.A.88) family. Q precursor transporter subfamily.</text>
</comment>
<accession>A0ABX1GAI2</accession>
<dbReference type="EMBL" id="JAAWWK010000001">
    <property type="protein sequence ID" value="NKI16174.1"/>
    <property type="molecule type" value="Genomic_DNA"/>
</dbReference>
<dbReference type="HAMAP" id="MF_02088">
    <property type="entry name" value="Q_prec_transport"/>
    <property type="match status" value="1"/>
</dbReference>
<evidence type="ECO:0000313" key="3">
    <source>
        <dbReference type="Proteomes" id="UP000765845"/>
    </source>
</evidence>
<dbReference type="Proteomes" id="UP000765845">
    <property type="component" value="Unassembled WGS sequence"/>
</dbReference>
<comment type="function">
    <text evidence="1">Involved in the import of queuosine (Q) precursors, required for Q precursor salvage.</text>
</comment>
<feature type="transmembrane region" description="Helical" evidence="1">
    <location>
        <begin position="153"/>
        <end position="174"/>
    </location>
</feature>